<reference evidence="1" key="2">
    <citation type="journal article" date="2017" name="Genome Announc.">
        <title>High-Quality Draft Genome Sequence of Burkholderia contaminans CH-1, a Gram-Negative Bacterium That Metabolizes 2-Azahypoxanthine, a Plant Growth-Regulating Compound.</title>
        <authorList>
            <person name="Choi J.-H."/>
            <person name="Sugiura H."/>
            <person name="Moriuchi R."/>
            <person name="Kawagishi H."/>
            <person name="Dohra H."/>
        </authorList>
    </citation>
    <scope>NUCLEOTIDE SEQUENCE</scope>
    <source>
        <strain evidence="1">CH-1</strain>
        <plasmid evidence="1">pBC453</plasmid>
    </source>
</reference>
<accession>A0A286T6R5</accession>
<dbReference type="EMBL" id="AP018360">
    <property type="protein sequence ID" value="BBA45593.1"/>
    <property type="molecule type" value="Genomic_DNA"/>
</dbReference>
<organism evidence="1">
    <name type="scientific">Burkholderia contaminans</name>
    <dbReference type="NCBI Taxonomy" id="488447"/>
    <lineage>
        <taxon>Bacteria</taxon>
        <taxon>Pseudomonadati</taxon>
        <taxon>Pseudomonadota</taxon>
        <taxon>Betaproteobacteria</taxon>
        <taxon>Burkholderiales</taxon>
        <taxon>Burkholderiaceae</taxon>
        <taxon>Burkholderia</taxon>
        <taxon>Burkholderia cepacia complex</taxon>
    </lineage>
</organism>
<name>A0A286T6R5_9BURK</name>
<evidence type="ECO:0000313" key="1">
    <source>
        <dbReference type="EMBL" id="BBA45593.1"/>
    </source>
</evidence>
<protein>
    <submittedName>
        <fullName evidence="1">Uncharacterized protein</fullName>
    </submittedName>
</protein>
<geneLocation type="plasmid" evidence="1">
    <name>pBC453</name>
</geneLocation>
<keyword evidence="1" id="KW-0614">Plasmid</keyword>
<proteinExistence type="predicted"/>
<dbReference type="AlphaFoldDB" id="A0A286T6R5"/>
<gene>
    <name evidence="1" type="ORF">BCCH1_81040</name>
</gene>
<reference evidence="1" key="1">
    <citation type="journal article" date="2016" name="Biosci. Biotechnol. Biochem.">
        <title>Bioconversion of AHX to AOH by resting cells of Burkholderia contaminans CH-1.</title>
        <authorList>
            <person name="Choi J.H."/>
            <person name="Kikuchi A."/>
            <person name="Pumkaeo P."/>
            <person name="Hirai H."/>
            <person name="Tokuyama S."/>
            <person name="Kawagishi H."/>
        </authorList>
    </citation>
    <scope>NUCLEOTIDE SEQUENCE</scope>
    <source>
        <strain evidence="1">CH-1</strain>
        <plasmid evidence="1">pBC453</plasmid>
    </source>
</reference>
<sequence>MLRPVLSGEELLVPNLERVITGHQRVSKEPAGLREADLLEGAFLDVVRDGINQGLPIVLEYLRLRLR</sequence>